<evidence type="ECO:0000313" key="2">
    <source>
        <dbReference type="Proteomes" id="UP000749559"/>
    </source>
</evidence>
<keyword evidence="2" id="KW-1185">Reference proteome</keyword>
<sequence>MNLKFADDDDAAAAMYATYVTFHLSMADFHKPTGSIVQPLEVDLPKMMKVETMFIYLLEDKVVIREYKGQKHSNSMVMIPSTRPGEFAVIRHPEFDYFVQCFFEEGGLRSLIQYLTETHETPKGGYTREALAAFSFDPDRCYHLGLGYEFRVCLEEQFVQITATENDRAEKTRTLEWHLEISFTDLFNMFKDIRSLLPQLPVEERNCLAHFPLDHANQEGMWACIVCQFFNDDYHNML</sequence>
<gene>
    <name evidence="1" type="ORF">OFUS_LOCUS24564</name>
</gene>
<protein>
    <submittedName>
        <fullName evidence="1">Uncharacterized protein</fullName>
    </submittedName>
</protein>
<accession>A0A8J1YBV2</accession>
<organism evidence="1 2">
    <name type="scientific">Owenia fusiformis</name>
    <name type="common">Polychaete worm</name>
    <dbReference type="NCBI Taxonomy" id="6347"/>
    <lineage>
        <taxon>Eukaryota</taxon>
        <taxon>Metazoa</taxon>
        <taxon>Spiralia</taxon>
        <taxon>Lophotrochozoa</taxon>
        <taxon>Annelida</taxon>
        <taxon>Polychaeta</taxon>
        <taxon>Sedentaria</taxon>
        <taxon>Canalipalpata</taxon>
        <taxon>Sabellida</taxon>
        <taxon>Oweniida</taxon>
        <taxon>Oweniidae</taxon>
        <taxon>Owenia</taxon>
    </lineage>
</organism>
<dbReference type="AlphaFoldDB" id="A0A8J1YBV2"/>
<evidence type="ECO:0000313" key="1">
    <source>
        <dbReference type="EMBL" id="CAH1800711.1"/>
    </source>
</evidence>
<dbReference type="EMBL" id="CAIIXF020000012">
    <property type="protein sequence ID" value="CAH1800711.1"/>
    <property type="molecule type" value="Genomic_DNA"/>
</dbReference>
<reference evidence="1" key="1">
    <citation type="submission" date="2022-03" db="EMBL/GenBank/DDBJ databases">
        <authorList>
            <person name="Martin C."/>
        </authorList>
    </citation>
    <scope>NUCLEOTIDE SEQUENCE</scope>
</reference>
<dbReference type="Proteomes" id="UP000749559">
    <property type="component" value="Unassembled WGS sequence"/>
</dbReference>
<name>A0A8J1YBV2_OWEFU</name>
<proteinExistence type="predicted"/>
<comment type="caution">
    <text evidence="1">The sequence shown here is derived from an EMBL/GenBank/DDBJ whole genome shotgun (WGS) entry which is preliminary data.</text>
</comment>